<accession>A0A4Y6UP25</accession>
<dbReference type="OrthoDB" id="7849608at2"/>
<dbReference type="PANTHER" id="PTHR42923:SF47">
    <property type="entry name" value="BLR3003 PROTEIN"/>
    <property type="match status" value="1"/>
</dbReference>
<dbReference type="KEGG" id="ssam:E3D00_09660"/>
<dbReference type="GO" id="GO:0016491">
    <property type="term" value="F:oxidoreductase activity"/>
    <property type="evidence" value="ECO:0007669"/>
    <property type="project" value="InterPro"/>
</dbReference>
<evidence type="ECO:0000313" key="3">
    <source>
        <dbReference type="Proteomes" id="UP000316313"/>
    </source>
</evidence>
<dbReference type="AlphaFoldDB" id="A0A4Y6UP25"/>
<dbReference type="Proteomes" id="UP000316313">
    <property type="component" value="Chromosome"/>
</dbReference>
<dbReference type="NCBIfam" id="TIGR03467">
    <property type="entry name" value="HpnE"/>
    <property type="match status" value="1"/>
</dbReference>
<protein>
    <submittedName>
        <fullName evidence="2">FAD-dependent oxidoreductase</fullName>
    </submittedName>
</protein>
<dbReference type="Gene3D" id="3.90.660.10">
    <property type="match status" value="1"/>
</dbReference>
<reference evidence="2 3" key="1">
    <citation type="submission" date="2019-03" db="EMBL/GenBank/DDBJ databases">
        <title>The complete genome sequence of Swingsia samuiensis NBRC107927(T).</title>
        <authorList>
            <person name="Chua K.-O."/>
            <person name="Chan K.-G."/>
            <person name="See-Too W.-S."/>
        </authorList>
    </citation>
    <scope>NUCLEOTIDE SEQUENCE [LARGE SCALE GENOMIC DNA]</scope>
    <source>
        <strain evidence="2 3">AH83</strain>
    </source>
</reference>
<evidence type="ECO:0000259" key="1">
    <source>
        <dbReference type="Pfam" id="PF01593"/>
    </source>
</evidence>
<feature type="domain" description="Amine oxidase" evidence="1">
    <location>
        <begin position="11"/>
        <end position="419"/>
    </location>
</feature>
<dbReference type="InterPro" id="IPR050464">
    <property type="entry name" value="Zeta_carotene_desat/Oxidored"/>
</dbReference>
<organism evidence="2 3">
    <name type="scientific">Swingsia samuiensis</name>
    <dbReference type="NCBI Taxonomy" id="1293412"/>
    <lineage>
        <taxon>Bacteria</taxon>
        <taxon>Pseudomonadati</taxon>
        <taxon>Pseudomonadota</taxon>
        <taxon>Alphaproteobacteria</taxon>
        <taxon>Acetobacterales</taxon>
        <taxon>Acetobacteraceae</taxon>
        <taxon>Swingsia</taxon>
    </lineage>
</organism>
<gene>
    <name evidence="2" type="ORF">E3D00_09660</name>
</gene>
<dbReference type="Pfam" id="PF01593">
    <property type="entry name" value="Amino_oxidase"/>
    <property type="match status" value="1"/>
</dbReference>
<dbReference type="InterPro" id="IPR002937">
    <property type="entry name" value="Amino_oxidase"/>
</dbReference>
<dbReference type="SUPFAM" id="SSF51905">
    <property type="entry name" value="FAD/NAD(P)-binding domain"/>
    <property type="match status" value="1"/>
</dbReference>
<proteinExistence type="predicted"/>
<dbReference type="EMBL" id="CP038141">
    <property type="protein sequence ID" value="QDH17805.1"/>
    <property type="molecule type" value="Genomic_DNA"/>
</dbReference>
<dbReference type="InterPro" id="IPR036188">
    <property type="entry name" value="FAD/NAD-bd_sf"/>
</dbReference>
<dbReference type="RefSeq" id="WP_141462098.1">
    <property type="nucleotide sequence ID" value="NZ_CP038141.1"/>
</dbReference>
<keyword evidence="3" id="KW-1185">Reference proteome</keyword>
<dbReference type="Gene3D" id="3.50.50.60">
    <property type="entry name" value="FAD/NAD(P)-binding domain"/>
    <property type="match status" value="2"/>
</dbReference>
<sequence>MSHVHIIGGGLAGLSAAIELSTQAQVTLYEAGPVCGGRARSYYDRSLDALIDNGNHLILSANALTFRYLDIIGSRDTLVGPGEPIFPYYDLAKDLAWTLRLSNGRIPFWALSRKKKVPGMRLSEFASIFRLLRAKDETTVEECLSEGQLSRRLLEPLSISALNTDLKTGSALLLANVMRRSLMQGGMACRPWFPETGLSETFVDPALAFLSKYHGIVKTGSRVNSIQKEGGRVQSFETTQGIINLGAEDYVIVATPAPVTQNLLPEVSAPDAYESIVNVHYKLPFVPHIQGVVARSKFIGLVGGIAEWVFIKGNILSVTVSAANRYAAQDNETLTSIIWSEIRRATNPVITEELPDEAPPSRLVREKRATFAATPEQNRKRPYARTDIKNMALAGDWTNTGLPSTIEGAIQSGLSAVSALGFRSAVFYTEKNL</sequence>
<dbReference type="PANTHER" id="PTHR42923">
    <property type="entry name" value="PROTOPORPHYRINOGEN OXIDASE"/>
    <property type="match status" value="1"/>
</dbReference>
<evidence type="ECO:0000313" key="2">
    <source>
        <dbReference type="EMBL" id="QDH17805.1"/>
    </source>
</evidence>
<dbReference type="InterPro" id="IPR017830">
    <property type="entry name" value="SQase_HpnE"/>
</dbReference>
<name>A0A4Y6UP25_9PROT</name>